<sequence length="152" mass="16379">MQVGTEENPKIIIALKSAAEDCHVVGFTDKYAAYLEGQDAGAVPFGRLLLFTGFSVSVVGLATLIFGPSIIYYDRQSGPTVLEYIQMYPGPITTVGGVFCALGGNLISKGPMTREAFLQANYSFIGYDGRDVSSEVDIRHLADDNFNVSIKP</sequence>
<gene>
    <name evidence="2" type="ORF">DM813_09690</name>
</gene>
<dbReference type="AlphaFoldDB" id="A0A443ZVJ3"/>
<evidence type="ECO:0000313" key="3">
    <source>
        <dbReference type="Proteomes" id="UP000288983"/>
    </source>
</evidence>
<dbReference type="RefSeq" id="WP_128323176.1">
    <property type="nucleotide sequence ID" value="NZ_QJRG01000038.1"/>
</dbReference>
<reference evidence="2 3" key="1">
    <citation type="submission" date="2018-06" db="EMBL/GenBank/DDBJ databases">
        <title>Bacteria isolated from soil of Wuhan.</title>
        <authorList>
            <person name="Wei X."/>
            <person name="Chunhua H."/>
        </authorList>
    </citation>
    <scope>NUCLEOTIDE SEQUENCE [LARGE SCALE GENOMIC DNA]</scope>
    <source>
        <strain evidence="3">xwS2</strain>
    </source>
</reference>
<dbReference type="OrthoDB" id="6948436at2"/>
<feature type="transmembrane region" description="Helical" evidence="1">
    <location>
        <begin position="48"/>
        <end position="73"/>
    </location>
</feature>
<accession>A0A443ZVJ3</accession>
<name>A0A443ZVJ3_9PSED</name>
<organism evidence="2 3">
    <name type="scientific">Pseudomonas alkylphenolica</name>
    <dbReference type="NCBI Taxonomy" id="237609"/>
    <lineage>
        <taxon>Bacteria</taxon>
        <taxon>Pseudomonadati</taxon>
        <taxon>Pseudomonadota</taxon>
        <taxon>Gammaproteobacteria</taxon>
        <taxon>Pseudomonadales</taxon>
        <taxon>Pseudomonadaceae</taxon>
        <taxon>Pseudomonas</taxon>
    </lineage>
</organism>
<evidence type="ECO:0000313" key="2">
    <source>
        <dbReference type="EMBL" id="RWU24075.1"/>
    </source>
</evidence>
<keyword evidence="1" id="KW-1133">Transmembrane helix</keyword>
<proteinExistence type="predicted"/>
<evidence type="ECO:0000256" key="1">
    <source>
        <dbReference type="SAM" id="Phobius"/>
    </source>
</evidence>
<dbReference type="EMBL" id="QJRG01000038">
    <property type="protein sequence ID" value="RWU24075.1"/>
    <property type="molecule type" value="Genomic_DNA"/>
</dbReference>
<feature type="transmembrane region" description="Helical" evidence="1">
    <location>
        <begin position="85"/>
        <end position="107"/>
    </location>
</feature>
<dbReference type="Proteomes" id="UP000288983">
    <property type="component" value="Unassembled WGS sequence"/>
</dbReference>
<comment type="caution">
    <text evidence="2">The sequence shown here is derived from an EMBL/GenBank/DDBJ whole genome shotgun (WGS) entry which is preliminary data.</text>
</comment>
<keyword evidence="1" id="KW-0472">Membrane</keyword>
<keyword evidence="1" id="KW-0812">Transmembrane</keyword>
<protein>
    <submittedName>
        <fullName evidence="2">Uncharacterized protein</fullName>
    </submittedName>
</protein>